<reference evidence="1" key="1">
    <citation type="journal article" date="2020" name="Cell">
        <title>Large-Scale Comparative Analyses of Tick Genomes Elucidate Their Genetic Diversity and Vector Capacities.</title>
        <authorList>
            <consortium name="Tick Genome and Microbiome Consortium (TIGMIC)"/>
            <person name="Jia N."/>
            <person name="Wang J."/>
            <person name="Shi W."/>
            <person name="Du L."/>
            <person name="Sun Y."/>
            <person name="Zhan W."/>
            <person name="Jiang J.F."/>
            <person name="Wang Q."/>
            <person name="Zhang B."/>
            <person name="Ji P."/>
            <person name="Bell-Sakyi L."/>
            <person name="Cui X.M."/>
            <person name="Yuan T.T."/>
            <person name="Jiang B.G."/>
            <person name="Yang W.F."/>
            <person name="Lam T.T."/>
            <person name="Chang Q.C."/>
            <person name="Ding S.J."/>
            <person name="Wang X.J."/>
            <person name="Zhu J.G."/>
            <person name="Ruan X.D."/>
            <person name="Zhao L."/>
            <person name="Wei J.T."/>
            <person name="Ye R.Z."/>
            <person name="Que T.C."/>
            <person name="Du C.H."/>
            <person name="Zhou Y.H."/>
            <person name="Cheng J.X."/>
            <person name="Dai P.F."/>
            <person name="Guo W.B."/>
            <person name="Han X.H."/>
            <person name="Huang E.J."/>
            <person name="Li L.F."/>
            <person name="Wei W."/>
            <person name="Gao Y.C."/>
            <person name="Liu J.Z."/>
            <person name="Shao H.Z."/>
            <person name="Wang X."/>
            <person name="Wang C.C."/>
            <person name="Yang T.C."/>
            <person name="Huo Q.B."/>
            <person name="Li W."/>
            <person name="Chen H.Y."/>
            <person name="Chen S.E."/>
            <person name="Zhou L.G."/>
            <person name="Ni X.B."/>
            <person name="Tian J.H."/>
            <person name="Sheng Y."/>
            <person name="Liu T."/>
            <person name="Pan Y.S."/>
            <person name="Xia L.Y."/>
            <person name="Li J."/>
            <person name="Zhao F."/>
            <person name="Cao W.C."/>
        </authorList>
    </citation>
    <scope>NUCLEOTIDE SEQUENCE</scope>
    <source>
        <strain evidence="1">Rsan-2018</strain>
    </source>
</reference>
<accession>A0A9D4PFN2</accession>
<protein>
    <recommendedName>
        <fullName evidence="3">Transposase</fullName>
    </recommendedName>
</protein>
<evidence type="ECO:0000313" key="2">
    <source>
        <dbReference type="Proteomes" id="UP000821837"/>
    </source>
</evidence>
<reference evidence="1" key="2">
    <citation type="submission" date="2021-09" db="EMBL/GenBank/DDBJ databases">
        <authorList>
            <person name="Jia N."/>
            <person name="Wang J."/>
            <person name="Shi W."/>
            <person name="Du L."/>
            <person name="Sun Y."/>
            <person name="Zhan W."/>
            <person name="Jiang J."/>
            <person name="Wang Q."/>
            <person name="Zhang B."/>
            <person name="Ji P."/>
            <person name="Sakyi L.B."/>
            <person name="Cui X."/>
            <person name="Yuan T."/>
            <person name="Jiang B."/>
            <person name="Yang W."/>
            <person name="Lam T.T.-Y."/>
            <person name="Chang Q."/>
            <person name="Ding S."/>
            <person name="Wang X."/>
            <person name="Zhu J."/>
            <person name="Ruan X."/>
            <person name="Zhao L."/>
            <person name="Wei J."/>
            <person name="Que T."/>
            <person name="Du C."/>
            <person name="Cheng J."/>
            <person name="Dai P."/>
            <person name="Han X."/>
            <person name="Huang E."/>
            <person name="Gao Y."/>
            <person name="Liu J."/>
            <person name="Shao H."/>
            <person name="Ye R."/>
            <person name="Li L."/>
            <person name="Wei W."/>
            <person name="Wang X."/>
            <person name="Wang C."/>
            <person name="Huo Q."/>
            <person name="Li W."/>
            <person name="Guo W."/>
            <person name="Chen H."/>
            <person name="Chen S."/>
            <person name="Zhou L."/>
            <person name="Zhou L."/>
            <person name="Ni X."/>
            <person name="Tian J."/>
            <person name="Zhou Y."/>
            <person name="Sheng Y."/>
            <person name="Liu T."/>
            <person name="Pan Y."/>
            <person name="Xia L."/>
            <person name="Li J."/>
            <person name="Zhao F."/>
            <person name="Cao W."/>
        </authorList>
    </citation>
    <scope>NUCLEOTIDE SEQUENCE</scope>
    <source>
        <strain evidence="1">Rsan-2018</strain>
        <tissue evidence="1">Larvae</tissue>
    </source>
</reference>
<sequence>MREQLAIPAIRVIQGLCHPRQINALNYDDAGREAVTDGLRPGPPVTVRTVENVEKVPEKLSENRCHSVGVIAQDLNISKDTVRKIVEQDLEKKKIFSKFVPHSKRRLGIFMSGVG</sequence>
<keyword evidence="2" id="KW-1185">Reference proteome</keyword>
<gene>
    <name evidence="1" type="ORF">HPB52_003330</name>
</gene>
<dbReference type="EMBL" id="JABSTV010001254">
    <property type="protein sequence ID" value="KAH7938986.1"/>
    <property type="molecule type" value="Genomic_DNA"/>
</dbReference>
<proteinExistence type="predicted"/>
<evidence type="ECO:0000313" key="1">
    <source>
        <dbReference type="EMBL" id="KAH7938986.1"/>
    </source>
</evidence>
<evidence type="ECO:0008006" key="3">
    <source>
        <dbReference type="Google" id="ProtNLM"/>
    </source>
</evidence>
<organism evidence="1 2">
    <name type="scientific">Rhipicephalus sanguineus</name>
    <name type="common">Brown dog tick</name>
    <name type="synonym">Ixodes sanguineus</name>
    <dbReference type="NCBI Taxonomy" id="34632"/>
    <lineage>
        <taxon>Eukaryota</taxon>
        <taxon>Metazoa</taxon>
        <taxon>Ecdysozoa</taxon>
        <taxon>Arthropoda</taxon>
        <taxon>Chelicerata</taxon>
        <taxon>Arachnida</taxon>
        <taxon>Acari</taxon>
        <taxon>Parasitiformes</taxon>
        <taxon>Ixodida</taxon>
        <taxon>Ixodoidea</taxon>
        <taxon>Ixodidae</taxon>
        <taxon>Rhipicephalinae</taxon>
        <taxon>Rhipicephalus</taxon>
        <taxon>Rhipicephalus</taxon>
    </lineage>
</organism>
<comment type="caution">
    <text evidence="1">The sequence shown here is derived from an EMBL/GenBank/DDBJ whole genome shotgun (WGS) entry which is preliminary data.</text>
</comment>
<dbReference type="AlphaFoldDB" id="A0A9D4PFN2"/>
<name>A0A9D4PFN2_RHISA</name>
<dbReference type="Proteomes" id="UP000821837">
    <property type="component" value="Chromosome 8"/>
</dbReference>